<feature type="transmembrane region" description="Helical" evidence="1">
    <location>
        <begin position="12"/>
        <end position="37"/>
    </location>
</feature>
<feature type="domain" description="PASTA" evidence="2">
    <location>
        <begin position="184"/>
        <end position="252"/>
    </location>
</feature>
<dbReference type="SMART" id="SM00740">
    <property type="entry name" value="PASTA"/>
    <property type="match status" value="3"/>
</dbReference>
<dbReference type="Proteomes" id="UP000199306">
    <property type="component" value="Unassembled WGS sequence"/>
</dbReference>
<gene>
    <name evidence="3" type="ORF">SAMN04515674_10291</name>
</gene>
<name>A0A1I5NTM8_9BACT</name>
<evidence type="ECO:0000256" key="1">
    <source>
        <dbReference type="SAM" id="Phobius"/>
    </source>
</evidence>
<protein>
    <submittedName>
        <fullName evidence="3">PASTA domain, binds beta-lactams</fullName>
    </submittedName>
</protein>
<accession>A0A1I5NTM8</accession>
<keyword evidence="1" id="KW-0812">Transmembrane</keyword>
<evidence type="ECO:0000259" key="2">
    <source>
        <dbReference type="PROSITE" id="PS51178"/>
    </source>
</evidence>
<dbReference type="AlphaFoldDB" id="A0A1I5NTM8"/>
<dbReference type="Gene3D" id="3.30.10.20">
    <property type="match status" value="3"/>
</dbReference>
<sequence length="256" mass="28088">MIKISTNSKKDVYIHAALIISLLLALFFGFFFVYLPWSTNHGETITVPNLKGLTIEEMEDLLSERNLNYEVSDCTFVAGAKPLTVLSQYPLTNSKVKEGRKIYLTINSETPPQIKLPQLNGLSVRSAEQQLLISGLLKGNLKYVNDIRINEVIEVEYQGKKIESGTLISKGSKVDLVIGNGTGDVEMEVPDLVGKPFDEVKILLAGMQLQVGSVIYESESDQPAGTVTKQNCTTCSNDKIHAGETIDLWVAGTPPN</sequence>
<dbReference type="EMBL" id="FOXH01000002">
    <property type="protein sequence ID" value="SFP24591.1"/>
    <property type="molecule type" value="Genomic_DNA"/>
</dbReference>
<reference evidence="3 4" key="1">
    <citation type="submission" date="2016-10" db="EMBL/GenBank/DDBJ databases">
        <authorList>
            <person name="de Groot N.N."/>
        </authorList>
    </citation>
    <scope>NUCLEOTIDE SEQUENCE [LARGE SCALE GENOMIC DNA]</scope>
    <source>
        <strain evidence="4">E92,LMG 26720,CCM 7988</strain>
    </source>
</reference>
<dbReference type="STRING" id="1079859.SAMN04515674_10291"/>
<dbReference type="OrthoDB" id="9803895at2"/>
<evidence type="ECO:0000313" key="4">
    <source>
        <dbReference type="Proteomes" id="UP000199306"/>
    </source>
</evidence>
<keyword evidence="1" id="KW-0472">Membrane</keyword>
<dbReference type="RefSeq" id="WP_092012308.1">
    <property type="nucleotide sequence ID" value="NZ_FOXH01000002.1"/>
</dbReference>
<evidence type="ECO:0000313" key="3">
    <source>
        <dbReference type="EMBL" id="SFP24591.1"/>
    </source>
</evidence>
<feature type="domain" description="PASTA" evidence="2">
    <location>
        <begin position="42"/>
        <end position="108"/>
    </location>
</feature>
<keyword evidence="4" id="KW-1185">Reference proteome</keyword>
<proteinExistence type="predicted"/>
<dbReference type="InterPro" id="IPR005543">
    <property type="entry name" value="PASTA_dom"/>
</dbReference>
<dbReference type="PROSITE" id="PS51178">
    <property type="entry name" value="PASTA"/>
    <property type="match status" value="2"/>
</dbReference>
<dbReference type="CDD" id="cd06577">
    <property type="entry name" value="PASTA_pknB"/>
    <property type="match status" value="2"/>
</dbReference>
<keyword evidence="1" id="KW-1133">Transmembrane helix</keyword>
<organism evidence="3 4">
    <name type="scientific">Pseudarcicella hirudinis</name>
    <dbReference type="NCBI Taxonomy" id="1079859"/>
    <lineage>
        <taxon>Bacteria</taxon>
        <taxon>Pseudomonadati</taxon>
        <taxon>Bacteroidota</taxon>
        <taxon>Cytophagia</taxon>
        <taxon>Cytophagales</taxon>
        <taxon>Flectobacillaceae</taxon>
        <taxon>Pseudarcicella</taxon>
    </lineage>
</organism>
<dbReference type="SUPFAM" id="SSF54184">
    <property type="entry name" value="Penicillin-binding protein 2x (pbp-2x), c-terminal domain"/>
    <property type="match status" value="1"/>
</dbReference>
<dbReference type="Pfam" id="PF03793">
    <property type="entry name" value="PASTA"/>
    <property type="match status" value="2"/>
</dbReference>